<name>A0A1S7LDC7_MAGMO</name>
<dbReference type="EMBL" id="LO017727">
    <property type="protein sequence ID" value="CRH04912.1"/>
    <property type="molecule type" value="Genomic_DNA"/>
</dbReference>
<protein>
    <submittedName>
        <fullName evidence="1">Uncharacterized protein</fullName>
    </submittedName>
</protein>
<evidence type="ECO:0000313" key="1">
    <source>
        <dbReference type="EMBL" id="CRH04912.1"/>
    </source>
</evidence>
<dbReference type="Gene3D" id="3.40.190.10">
    <property type="entry name" value="Periplasmic binding protein-like II"/>
    <property type="match status" value="2"/>
</dbReference>
<proteinExistence type="predicted"/>
<reference evidence="1" key="1">
    <citation type="submission" date="2015-04" db="EMBL/GenBank/DDBJ databases">
        <authorList>
            <person name="Syromyatnikov M.Y."/>
            <person name="Popov V.N."/>
        </authorList>
    </citation>
    <scope>NUCLEOTIDE SEQUENCE</scope>
    <source>
        <strain evidence="1">MO-1</strain>
    </source>
</reference>
<dbReference type="SUPFAM" id="SSF53850">
    <property type="entry name" value="Periplasmic binding protein-like II"/>
    <property type="match status" value="1"/>
</dbReference>
<organism evidence="1">
    <name type="scientific">Magnetococcus massalia (strain MO-1)</name>
    <dbReference type="NCBI Taxonomy" id="451514"/>
    <lineage>
        <taxon>Bacteria</taxon>
        <taxon>Pseudomonadati</taxon>
        <taxon>Pseudomonadota</taxon>
        <taxon>Magnetococcia</taxon>
        <taxon>Magnetococcales</taxon>
        <taxon>Magnetococcaceae</taxon>
        <taxon>Magnetococcus</taxon>
    </lineage>
</organism>
<accession>A0A1S7LDC7</accession>
<dbReference type="PANTHER" id="PTHR35936">
    <property type="entry name" value="MEMBRANE-BOUND LYTIC MUREIN TRANSGLYCOSYLASE F"/>
    <property type="match status" value="1"/>
</dbReference>
<sequence>MAEIKKSAELRLCVAGSSHRLYQAMGVKFAQFLAVKPIIHRLHSWDQQFHNGVGETVKQAFYTPTLLRSGICDLYPNNLVVKPWRLRKLAIIPLYNTWMTVIMHKDRSQQFEKLAQLGGKSASVMKSTSYHNWLEKVNRTILKENPVRIQFAKTDQSMQAVNSGAVDFTLIGADGAFNWTRKKVPELEIAFPTGPTSLVGWATHQEHVELQAALHEFFLRQYTPDSPLDRIWLKHVGITLNEFNTFIGTFTFL</sequence>
<gene>
    <name evidence="1" type="ORF">MAGMO_0708</name>
</gene>
<dbReference type="AlphaFoldDB" id="A0A1S7LDC7"/>